<comment type="caution">
    <text evidence="8">The sequence shown here is derived from an EMBL/GenBank/DDBJ whole genome shotgun (WGS) entry which is preliminary data.</text>
</comment>
<dbReference type="Gene3D" id="1.10.4030.10">
    <property type="entry name" value="Porin chaperone SurA, peptide-binding domain"/>
    <property type="match status" value="1"/>
</dbReference>
<dbReference type="Pfam" id="PF13624">
    <property type="entry name" value="SurA_N_3"/>
    <property type="match status" value="1"/>
</dbReference>
<proteinExistence type="predicted"/>
<organism evidence="8 9">
    <name type="scientific">Clostridium sulfidigenes</name>
    <dbReference type="NCBI Taxonomy" id="318464"/>
    <lineage>
        <taxon>Bacteria</taxon>
        <taxon>Bacillati</taxon>
        <taxon>Bacillota</taxon>
        <taxon>Clostridia</taxon>
        <taxon>Eubacteriales</taxon>
        <taxon>Clostridiaceae</taxon>
        <taxon>Clostridium</taxon>
    </lineage>
</organism>
<dbReference type="GO" id="GO:0003755">
    <property type="term" value="F:peptidyl-prolyl cis-trans isomerase activity"/>
    <property type="evidence" value="ECO:0007669"/>
    <property type="project" value="UniProtKB-KW"/>
</dbReference>
<evidence type="ECO:0000313" key="9">
    <source>
        <dbReference type="Proteomes" id="UP000768462"/>
    </source>
</evidence>
<gene>
    <name evidence="8" type="ORF">E7215_07975</name>
</gene>
<dbReference type="PANTHER" id="PTHR47245:SF1">
    <property type="entry name" value="FOLDASE PROTEIN PRSA"/>
    <property type="match status" value="1"/>
</dbReference>
<dbReference type="Proteomes" id="UP000768462">
    <property type="component" value="Unassembled WGS sequence"/>
</dbReference>
<reference evidence="8" key="1">
    <citation type="submission" date="2019-04" db="EMBL/GenBank/DDBJ databases">
        <title>Evolution of Biomass-Degrading Anaerobic Consortia Revealed by Metagenomics.</title>
        <authorList>
            <person name="Peng X."/>
        </authorList>
    </citation>
    <scope>NUCLEOTIDE SEQUENCE</scope>
    <source>
        <strain evidence="8">SIG254</strain>
    </source>
</reference>
<evidence type="ECO:0000256" key="4">
    <source>
        <dbReference type="ARBA" id="ARBA00023110"/>
    </source>
</evidence>
<dbReference type="Gene3D" id="3.10.50.40">
    <property type="match status" value="1"/>
</dbReference>
<accession>A0A927W860</accession>
<feature type="domain" description="PpiC" evidence="7">
    <location>
        <begin position="196"/>
        <end position="288"/>
    </location>
</feature>
<dbReference type="PROSITE" id="PS51257">
    <property type="entry name" value="PROKAR_LIPOPROTEIN"/>
    <property type="match status" value="1"/>
</dbReference>
<protein>
    <recommendedName>
        <fullName evidence="2">peptidylprolyl isomerase</fullName>
        <ecNumber evidence="2">5.2.1.8</ecNumber>
    </recommendedName>
</protein>
<dbReference type="SUPFAM" id="SSF54534">
    <property type="entry name" value="FKBP-like"/>
    <property type="match status" value="1"/>
</dbReference>
<comment type="catalytic activity">
    <reaction evidence="1">
        <text>[protein]-peptidylproline (omega=180) = [protein]-peptidylproline (omega=0)</text>
        <dbReference type="Rhea" id="RHEA:16237"/>
        <dbReference type="Rhea" id="RHEA-COMP:10747"/>
        <dbReference type="Rhea" id="RHEA-COMP:10748"/>
        <dbReference type="ChEBI" id="CHEBI:83833"/>
        <dbReference type="ChEBI" id="CHEBI:83834"/>
        <dbReference type="EC" id="5.2.1.8"/>
    </reaction>
</comment>
<dbReference type="NCBIfam" id="NF000809">
    <property type="entry name" value="PRK00059.1"/>
    <property type="match status" value="1"/>
</dbReference>
<keyword evidence="3" id="KW-0732">Signal</keyword>
<keyword evidence="5 6" id="KW-0413">Isomerase</keyword>
<dbReference type="InterPro" id="IPR000297">
    <property type="entry name" value="PPIase_PpiC"/>
</dbReference>
<evidence type="ECO:0000313" key="8">
    <source>
        <dbReference type="EMBL" id="MBE6060094.1"/>
    </source>
</evidence>
<dbReference type="AlphaFoldDB" id="A0A927W860"/>
<evidence type="ECO:0000256" key="2">
    <source>
        <dbReference type="ARBA" id="ARBA00013194"/>
    </source>
</evidence>
<evidence type="ECO:0000256" key="5">
    <source>
        <dbReference type="ARBA" id="ARBA00023235"/>
    </source>
</evidence>
<keyword evidence="4 6" id="KW-0697">Rotamase</keyword>
<dbReference type="EMBL" id="SVCM01000087">
    <property type="protein sequence ID" value="MBE6060094.1"/>
    <property type="molecule type" value="Genomic_DNA"/>
</dbReference>
<evidence type="ECO:0000256" key="6">
    <source>
        <dbReference type="PROSITE-ProRule" id="PRU00278"/>
    </source>
</evidence>
<dbReference type="InterPro" id="IPR050245">
    <property type="entry name" value="PrsA_foldase"/>
</dbReference>
<dbReference type="PROSITE" id="PS50198">
    <property type="entry name" value="PPIC_PPIASE_2"/>
    <property type="match status" value="1"/>
</dbReference>
<name>A0A927W860_9CLOT</name>
<dbReference type="InterPro" id="IPR046357">
    <property type="entry name" value="PPIase_dom_sf"/>
</dbReference>
<evidence type="ECO:0000256" key="1">
    <source>
        <dbReference type="ARBA" id="ARBA00000971"/>
    </source>
</evidence>
<sequence length="338" mass="38205">MEDNKLIKLKKILAGLMASTLMLSAVGCGMIEKTEAGINKTVVAKVYKEKITLGEVDSRLSTVYEQVKAQYGENYKENSEAMEYIKQQRLSILDTMVNDIVIKNNGEKLGVVPSDEEVQTKAKEKLDEIKKSFKTDEEYKSALKTAGVTEESFLEELKPAVISNAVYEEVVKDVTVTDEEIKTYYDSNPNSYTESPNKVRPAHILVKTEEEAKDIIARLDKGEDFAKLATEKGTDATKDKGGDLDWIEYTSNQYDKTFLMAAISLKKGEYTKAPISTQFGFHVIKCLDKEEYPVKPLEDVKGAIKEVLLEQNKYNVWVEKVTAWQEEAKIKLYEDKLS</sequence>
<dbReference type="InterPro" id="IPR027304">
    <property type="entry name" value="Trigger_fact/SurA_dom_sf"/>
</dbReference>
<evidence type="ECO:0000256" key="3">
    <source>
        <dbReference type="ARBA" id="ARBA00022729"/>
    </source>
</evidence>
<dbReference type="EC" id="5.2.1.8" evidence="2"/>
<evidence type="ECO:0000259" key="7">
    <source>
        <dbReference type="PROSITE" id="PS50198"/>
    </source>
</evidence>
<dbReference type="SUPFAM" id="SSF109998">
    <property type="entry name" value="Triger factor/SurA peptide-binding domain-like"/>
    <property type="match status" value="1"/>
</dbReference>
<dbReference type="Pfam" id="PF13145">
    <property type="entry name" value="Rotamase_2"/>
    <property type="match status" value="1"/>
</dbReference>
<dbReference type="PANTHER" id="PTHR47245">
    <property type="entry name" value="PEPTIDYLPROLYL ISOMERASE"/>
    <property type="match status" value="1"/>
</dbReference>